<proteinExistence type="predicted"/>
<protein>
    <submittedName>
        <fullName evidence="1">Uncharacterized protein</fullName>
    </submittedName>
</protein>
<name>A0A100VKX3_PAEAM</name>
<reference evidence="1 2" key="1">
    <citation type="journal article" date="2016" name="Genome Announc.">
        <title>Draft Genome Sequence of Paenibacillus amylolyticus Heshi-A3, Isolated from Fermented Rice Bran in a Japanese Fermented Seafood Dish.</title>
        <authorList>
            <person name="Akuzawa S."/>
            <person name="Nagaoka J."/>
            <person name="Kanekatsu M."/>
            <person name="Kubota E."/>
            <person name="Ohtake R."/>
            <person name="Suzuki T."/>
            <person name="Kanesaki Y."/>
        </authorList>
    </citation>
    <scope>NUCLEOTIDE SEQUENCE [LARGE SCALE GENOMIC DNA]</scope>
    <source>
        <strain evidence="1 2">Heshi-A3</strain>
    </source>
</reference>
<sequence length="122" mass="13613">MPNSTGFIYNPTSGETQSTQLIVTCINDSLNAPANVELEVFRWDTTQAARIPIGHDLFELLPQATRSLIYPLINAAFYEVQSDYFSATSTVIHVYGVNSTGQIIQRVLQSEMTLIDRFTNIP</sequence>
<evidence type="ECO:0000313" key="2">
    <source>
        <dbReference type="Proteomes" id="UP000069697"/>
    </source>
</evidence>
<comment type="caution">
    <text evidence="1">The sequence shown here is derived from an EMBL/GenBank/DDBJ whole genome shotgun (WGS) entry which is preliminary data.</text>
</comment>
<dbReference type="AlphaFoldDB" id="A0A100VKX3"/>
<evidence type="ECO:0000313" key="1">
    <source>
        <dbReference type="EMBL" id="GAS81624.1"/>
    </source>
</evidence>
<dbReference type="Proteomes" id="UP000069697">
    <property type="component" value="Unassembled WGS sequence"/>
</dbReference>
<reference evidence="2" key="2">
    <citation type="submission" date="2016-01" db="EMBL/GenBank/DDBJ databases">
        <title>Draft Genome Sequence of Paenibacillus amylolyticus Heshi-A3 that Was Isolated from Fermented Rice Bran with Aging Salted Mackerel, Which Was Named Heshiko as Traditional Fermented Seafood in Japan.</title>
        <authorList>
            <person name="Akuzawa S."/>
            <person name="Nakagawa J."/>
            <person name="Kanekatsu T."/>
            <person name="Kubota E."/>
            <person name="Ohtake R."/>
            <person name="Suzuki T."/>
            <person name="Kanesaki Y."/>
        </authorList>
    </citation>
    <scope>NUCLEOTIDE SEQUENCE [LARGE SCALE GENOMIC DNA]</scope>
    <source>
        <strain evidence="2">Heshi-A3</strain>
    </source>
</reference>
<gene>
    <name evidence="1" type="ORF">PAHA3_1698</name>
</gene>
<dbReference type="RefSeq" id="WP_062834308.1">
    <property type="nucleotide sequence ID" value="NZ_BCNV01000001.1"/>
</dbReference>
<dbReference type="EMBL" id="BCNV01000001">
    <property type="protein sequence ID" value="GAS81624.1"/>
    <property type="molecule type" value="Genomic_DNA"/>
</dbReference>
<organism evidence="1 2">
    <name type="scientific">Paenibacillus amylolyticus</name>
    <dbReference type="NCBI Taxonomy" id="1451"/>
    <lineage>
        <taxon>Bacteria</taxon>
        <taxon>Bacillati</taxon>
        <taxon>Bacillota</taxon>
        <taxon>Bacilli</taxon>
        <taxon>Bacillales</taxon>
        <taxon>Paenibacillaceae</taxon>
        <taxon>Paenibacillus</taxon>
    </lineage>
</organism>
<accession>A0A100VKX3</accession>